<dbReference type="EMBL" id="NIZW01000015">
    <property type="protein sequence ID" value="PHQ33765.1"/>
    <property type="molecule type" value="Genomic_DNA"/>
</dbReference>
<gene>
    <name evidence="4" type="ORF">CEE69_19195</name>
</gene>
<organism evidence="4 5">
    <name type="scientific">Rhodopirellula bahusiensis</name>
    <dbReference type="NCBI Taxonomy" id="2014065"/>
    <lineage>
        <taxon>Bacteria</taxon>
        <taxon>Pseudomonadati</taxon>
        <taxon>Planctomycetota</taxon>
        <taxon>Planctomycetia</taxon>
        <taxon>Pirellulales</taxon>
        <taxon>Pirellulaceae</taxon>
        <taxon>Rhodopirellula</taxon>
    </lineage>
</organism>
<keyword evidence="2" id="KW-0472">Membrane</keyword>
<feature type="transmembrane region" description="Helical" evidence="2">
    <location>
        <begin position="338"/>
        <end position="356"/>
    </location>
</feature>
<protein>
    <recommendedName>
        <fullName evidence="3">DUF5658 domain-containing protein</fullName>
    </recommendedName>
</protein>
<evidence type="ECO:0000256" key="1">
    <source>
        <dbReference type="SAM" id="MobiDB-lite"/>
    </source>
</evidence>
<sequence>MKPLETDQGSLLIDGVYVETPYSIDVSADERSIVINGVSYGADYFDLSQLAQQRGREERGRGMGRGPGGGRRGGGGPRGWDDGFETQNERFRGGPRVNGNVTESDPLEKDALAVRRLLQSLQMLDWGAIHVLDQGQPPWQLWHDQSGHELLEALIAKSKGEAYSTDVPKQAASSGYDERWASTIVNFEPSPSFRDRAEQAVALVNEAEAQNASVQAANLLIARLNYPMTMLALVLVVFAVGHLMAEASQIFSSTEEPTDTPNVRKKLVISLVIIGLMSGIDLAWTLIAHQSGTMRELNPVGSRLIENPYTLAVFKILITSMSLALLFYLRQKPLARKATWWCCLVLTLLTARWLTFQSLFA</sequence>
<evidence type="ECO:0000259" key="3">
    <source>
        <dbReference type="Pfam" id="PF18902"/>
    </source>
</evidence>
<dbReference type="Proteomes" id="UP000225740">
    <property type="component" value="Unassembled WGS sequence"/>
</dbReference>
<name>A0A2G1W436_9BACT</name>
<dbReference type="OrthoDB" id="278234at2"/>
<dbReference type="Pfam" id="PF18902">
    <property type="entry name" value="DUF5658"/>
    <property type="match status" value="1"/>
</dbReference>
<reference evidence="4 5" key="1">
    <citation type="submission" date="2017-06" db="EMBL/GenBank/DDBJ databases">
        <title>Description of Rhodopirellula bahusiensis sp. nov.</title>
        <authorList>
            <person name="Kizina J."/>
            <person name="Harder J."/>
        </authorList>
    </citation>
    <scope>NUCLEOTIDE SEQUENCE [LARGE SCALE GENOMIC DNA]</scope>
    <source>
        <strain evidence="4 5">SWK21</strain>
    </source>
</reference>
<feature type="compositionally biased region" description="Gly residues" evidence="1">
    <location>
        <begin position="63"/>
        <end position="78"/>
    </location>
</feature>
<evidence type="ECO:0000313" key="5">
    <source>
        <dbReference type="Proteomes" id="UP000225740"/>
    </source>
</evidence>
<proteinExistence type="predicted"/>
<dbReference type="AlphaFoldDB" id="A0A2G1W436"/>
<evidence type="ECO:0000256" key="2">
    <source>
        <dbReference type="SAM" id="Phobius"/>
    </source>
</evidence>
<comment type="caution">
    <text evidence="4">The sequence shown here is derived from an EMBL/GenBank/DDBJ whole genome shotgun (WGS) entry which is preliminary data.</text>
</comment>
<feature type="transmembrane region" description="Helical" evidence="2">
    <location>
        <begin position="224"/>
        <end position="245"/>
    </location>
</feature>
<feature type="domain" description="DUF5658" evidence="3">
    <location>
        <begin position="273"/>
        <end position="349"/>
    </location>
</feature>
<evidence type="ECO:0000313" key="4">
    <source>
        <dbReference type="EMBL" id="PHQ33765.1"/>
    </source>
</evidence>
<feature type="transmembrane region" description="Helical" evidence="2">
    <location>
        <begin position="266"/>
        <end position="289"/>
    </location>
</feature>
<dbReference type="InterPro" id="IPR043717">
    <property type="entry name" value="DUF5658"/>
</dbReference>
<accession>A0A2G1W436</accession>
<feature type="region of interest" description="Disordered" evidence="1">
    <location>
        <begin position="52"/>
        <end position="103"/>
    </location>
</feature>
<keyword evidence="5" id="KW-1185">Reference proteome</keyword>
<feature type="transmembrane region" description="Helical" evidence="2">
    <location>
        <begin position="309"/>
        <end position="329"/>
    </location>
</feature>
<keyword evidence="2" id="KW-0812">Transmembrane</keyword>
<keyword evidence="2" id="KW-1133">Transmembrane helix</keyword>